<dbReference type="Proteomes" id="UP000441354">
    <property type="component" value="Unassembled WGS sequence"/>
</dbReference>
<dbReference type="AlphaFoldDB" id="A0A7V7RP20"/>
<name>A0A7V7RP20_9BACI</name>
<dbReference type="RefSeq" id="WP_151573608.1">
    <property type="nucleotide sequence ID" value="NZ_WBOT01000002.1"/>
</dbReference>
<evidence type="ECO:0000313" key="1">
    <source>
        <dbReference type="EMBL" id="KAB2334294.1"/>
    </source>
</evidence>
<dbReference type="EMBL" id="WBOT01000002">
    <property type="protein sequence ID" value="KAB2334294.1"/>
    <property type="molecule type" value="Genomic_DNA"/>
</dbReference>
<comment type="caution">
    <text evidence="1">The sequence shown here is derived from an EMBL/GenBank/DDBJ whole genome shotgun (WGS) entry which is preliminary data.</text>
</comment>
<accession>A0A7V7RP20</accession>
<reference evidence="1 2" key="1">
    <citation type="journal article" date="2014" name="Arch. Microbiol.">
        <title>Bacillus mesophilum sp. nov., strain IITR-54T, a novel 4-chlorobiphenyl dechlorinating bacterium.</title>
        <authorList>
            <person name="Manickam N."/>
            <person name="Singh N.K."/>
            <person name="Bajaj A."/>
            <person name="Kumar R.M."/>
            <person name="Kaur G."/>
            <person name="Kaur N."/>
            <person name="Bala M."/>
            <person name="Kumar A."/>
            <person name="Mayilraj S."/>
        </authorList>
    </citation>
    <scope>NUCLEOTIDE SEQUENCE [LARGE SCALE GENOMIC DNA]</scope>
    <source>
        <strain evidence="1 2">IITR-54</strain>
    </source>
</reference>
<keyword evidence="2" id="KW-1185">Reference proteome</keyword>
<proteinExistence type="predicted"/>
<sequence length="193" mass="22721">MNKDIQQRIDYYAKKCTERIKHKPSISLPRNFKFRNERLALYKIRMHQLIEEQKEQRRIKISKVDAFAGMGEIDHKVMDDELHGLFHSDHRNGREMTDQFFLNSDNTITLEVYWDGKLVQDIRFNNSGKLSEQGRKVVDNPINRFDLIGKTGTISRNVKIIDALEYPTSVSIRVQDEMGEEYWTGLEDADIDQ</sequence>
<protein>
    <submittedName>
        <fullName evidence="1">Uncharacterized protein</fullName>
    </submittedName>
</protein>
<gene>
    <name evidence="1" type="ORF">F7732_09500</name>
</gene>
<dbReference type="OrthoDB" id="2942604at2"/>
<evidence type="ECO:0000313" key="2">
    <source>
        <dbReference type="Proteomes" id="UP000441354"/>
    </source>
</evidence>
<organism evidence="1 2">
    <name type="scientific">Bacillus mesophilum</name>
    <dbReference type="NCBI Taxonomy" id="1071718"/>
    <lineage>
        <taxon>Bacteria</taxon>
        <taxon>Bacillati</taxon>
        <taxon>Bacillota</taxon>
        <taxon>Bacilli</taxon>
        <taxon>Bacillales</taxon>
        <taxon>Bacillaceae</taxon>
        <taxon>Bacillus</taxon>
    </lineage>
</organism>